<dbReference type="RefSeq" id="WP_155108930.1">
    <property type="nucleotide sequence ID" value="NZ_WMJZ01000018.1"/>
</dbReference>
<feature type="signal peptide" evidence="1">
    <location>
        <begin position="1"/>
        <end position="27"/>
    </location>
</feature>
<evidence type="ECO:0000313" key="3">
    <source>
        <dbReference type="Proteomes" id="UP000477739"/>
    </source>
</evidence>
<evidence type="ECO:0000313" key="2">
    <source>
        <dbReference type="EMBL" id="MTH47333.1"/>
    </source>
</evidence>
<feature type="chain" id="PRO_5027070172" description="DUF1311 domain-containing protein" evidence="1">
    <location>
        <begin position="28"/>
        <end position="241"/>
    </location>
</feature>
<dbReference type="Proteomes" id="UP000477739">
    <property type="component" value="Unassembled WGS sequence"/>
</dbReference>
<accession>A0A6L6IR96</accession>
<keyword evidence="1" id="KW-0732">Signal</keyword>
<gene>
    <name evidence="2" type="ORF">GJV78_13930</name>
</gene>
<reference evidence="2 3" key="1">
    <citation type="submission" date="2019-11" db="EMBL/GenBank/DDBJ databases">
        <title>Escherichia alba sp. nov. isolated from the gut of plastic-eating superworms Zophobas atratus.</title>
        <authorList>
            <person name="Yang Y."/>
        </authorList>
    </citation>
    <scope>NUCLEOTIDE SEQUENCE [LARGE SCALE GENOMIC DNA]</scope>
    <source>
        <strain evidence="3">BIT-B35</strain>
    </source>
</reference>
<dbReference type="AlphaFoldDB" id="A0A6L6IR96"/>
<evidence type="ECO:0008006" key="4">
    <source>
        <dbReference type="Google" id="ProtNLM"/>
    </source>
</evidence>
<sequence length="241" mass="26967">MSKRKVLTGLFISCPIFILAGCDNVSASDNQEIIKSQVLSNIDSTKTLGAALEHRQRCESFKWEDGADEHGRQTITYTCDMSASATNDIWKREMTRFANGYASLIESAKRSIDQYNEACVANGSDPYCFKKEPDNSKLKEGLSAAKKLAGNQIIKVKQVIIWSVLPGTEHPVRLLSAKYYFDFNNDSQSWAKQQGDNLLKDIYNNNENNNPIIGLISYKAAKVNCSYREIAAACNYLKLKP</sequence>
<evidence type="ECO:0000256" key="1">
    <source>
        <dbReference type="SAM" id="SignalP"/>
    </source>
</evidence>
<organism evidence="2 3">
    <name type="scientific">Intestinirhabdus alba</name>
    <dbReference type="NCBI Taxonomy" id="2899544"/>
    <lineage>
        <taxon>Bacteria</taxon>
        <taxon>Pseudomonadati</taxon>
        <taxon>Pseudomonadota</taxon>
        <taxon>Gammaproteobacteria</taxon>
        <taxon>Enterobacterales</taxon>
        <taxon>Enterobacteriaceae</taxon>
        <taxon>Intestinirhabdus</taxon>
    </lineage>
</organism>
<dbReference type="OrthoDB" id="6636163at2"/>
<keyword evidence="3" id="KW-1185">Reference proteome</keyword>
<proteinExistence type="predicted"/>
<protein>
    <recommendedName>
        <fullName evidence="4">DUF1311 domain-containing protein</fullName>
    </recommendedName>
</protein>
<dbReference type="EMBL" id="WMJZ01000018">
    <property type="protein sequence ID" value="MTH47333.1"/>
    <property type="molecule type" value="Genomic_DNA"/>
</dbReference>
<name>A0A6L6IR96_9ENTR</name>
<comment type="caution">
    <text evidence="2">The sequence shown here is derived from an EMBL/GenBank/DDBJ whole genome shotgun (WGS) entry which is preliminary data.</text>
</comment>
<dbReference type="PROSITE" id="PS51257">
    <property type="entry name" value="PROKAR_LIPOPROTEIN"/>
    <property type="match status" value="1"/>
</dbReference>